<keyword evidence="1" id="KW-0472">Membrane</keyword>
<keyword evidence="1" id="KW-0812">Transmembrane</keyword>
<name>A0AB38DIX8_9MYCO</name>
<comment type="caution">
    <text evidence="2">The sequence shown here is derived from an EMBL/GenBank/DDBJ whole genome shotgun (WGS) entry which is preliminary data.</text>
</comment>
<gene>
    <name evidence="2" type="ORF">SAMEA2275630_03713</name>
</gene>
<dbReference type="RefSeq" id="WP_052525314.1">
    <property type="nucleotide sequence ID" value="NZ_CP065272.1"/>
</dbReference>
<accession>A0AB38DIX8</accession>
<reference evidence="2 3" key="1">
    <citation type="submission" date="2016-11" db="EMBL/GenBank/DDBJ databases">
        <authorList>
            <consortium name="Pathogen Informatics"/>
        </authorList>
    </citation>
    <scope>NUCLEOTIDE SEQUENCE [LARGE SCALE GENOMIC DNA]</scope>
    <source>
        <strain evidence="2 3">1168</strain>
    </source>
</reference>
<keyword evidence="1" id="KW-1133">Transmembrane helix</keyword>
<sequence length="155" mass="16547">MSEVTDWISAGAAVVASGIAVGAAFYAWRGAKAAERSAEFASASADASTRSADAAEEANQIAKSQLPPDVTWAIHWRSGSTYVLRNTGRVDAQEVEVDQSRIVAPLRRRIPECESIAAGAGWDFMLSGASGKPMPHQLFIRWAGQDDWIAVPMPS</sequence>
<organism evidence="2 3">
    <name type="scientific">Mycobacteroides abscessus subsp. massiliense</name>
    <dbReference type="NCBI Taxonomy" id="1962118"/>
    <lineage>
        <taxon>Bacteria</taxon>
        <taxon>Bacillati</taxon>
        <taxon>Actinomycetota</taxon>
        <taxon>Actinomycetes</taxon>
        <taxon>Mycobacteriales</taxon>
        <taxon>Mycobacteriaceae</taxon>
        <taxon>Mycobacteroides</taxon>
        <taxon>Mycobacteroides abscessus</taxon>
    </lineage>
</organism>
<dbReference type="Proteomes" id="UP000190366">
    <property type="component" value="Unassembled WGS sequence"/>
</dbReference>
<feature type="transmembrane region" description="Helical" evidence="1">
    <location>
        <begin position="6"/>
        <end position="28"/>
    </location>
</feature>
<evidence type="ECO:0008006" key="4">
    <source>
        <dbReference type="Google" id="ProtNLM"/>
    </source>
</evidence>
<proteinExistence type="predicted"/>
<evidence type="ECO:0000256" key="1">
    <source>
        <dbReference type="SAM" id="Phobius"/>
    </source>
</evidence>
<dbReference type="AlphaFoldDB" id="A0AB38DIX8"/>
<protein>
    <recommendedName>
        <fullName evidence="4">Secreted protein</fullName>
    </recommendedName>
</protein>
<dbReference type="EMBL" id="FVQL01000001">
    <property type="protein sequence ID" value="SKZ13502.1"/>
    <property type="molecule type" value="Genomic_DNA"/>
</dbReference>
<evidence type="ECO:0000313" key="3">
    <source>
        <dbReference type="Proteomes" id="UP000190366"/>
    </source>
</evidence>
<evidence type="ECO:0000313" key="2">
    <source>
        <dbReference type="EMBL" id="SKZ13502.1"/>
    </source>
</evidence>